<reference evidence="1 2" key="1">
    <citation type="journal article" date="2018" name="Nat. Ecol. Evol.">
        <title>Shark genomes provide insights into elasmobranch evolution and the origin of vertebrates.</title>
        <authorList>
            <person name="Hara Y"/>
            <person name="Yamaguchi K"/>
            <person name="Onimaru K"/>
            <person name="Kadota M"/>
            <person name="Koyanagi M"/>
            <person name="Keeley SD"/>
            <person name="Tatsumi K"/>
            <person name="Tanaka K"/>
            <person name="Motone F"/>
            <person name="Kageyama Y"/>
            <person name="Nozu R"/>
            <person name="Adachi N"/>
            <person name="Nishimura O"/>
            <person name="Nakagawa R"/>
            <person name="Tanegashima C"/>
            <person name="Kiyatake I"/>
            <person name="Matsumoto R"/>
            <person name="Murakumo K"/>
            <person name="Nishida K"/>
            <person name="Terakita A"/>
            <person name="Kuratani S"/>
            <person name="Sato K"/>
            <person name="Hyodo S Kuraku.S."/>
        </authorList>
    </citation>
    <scope>NUCLEOTIDE SEQUENCE [LARGE SCALE GENOMIC DNA]</scope>
</reference>
<feature type="non-terminal residue" evidence="1">
    <location>
        <position position="82"/>
    </location>
</feature>
<name>A0A401U018_CHIPU</name>
<accession>A0A401U018</accession>
<evidence type="ECO:0000313" key="1">
    <source>
        <dbReference type="EMBL" id="GCC48219.1"/>
    </source>
</evidence>
<gene>
    <name evidence="1" type="ORF">chiPu_0032301</name>
</gene>
<keyword evidence="2" id="KW-1185">Reference proteome</keyword>
<sequence length="82" mass="8912">MTYIVNIVPRSRHTKPAGDGGARRDRSRDRVVAVLAYDGVNAFELGMALEVFGLPNMRPDWYRVAVCAERPGVPLTAGAGVK</sequence>
<proteinExistence type="predicted"/>
<organism evidence="1 2">
    <name type="scientific">Chiloscyllium punctatum</name>
    <name type="common">Brownbanded bambooshark</name>
    <name type="synonym">Hemiscyllium punctatum</name>
    <dbReference type="NCBI Taxonomy" id="137246"/>
    <lineage>
        <taxon>Eukaryota</taxon>
        <taxon>Metazoa</taxon>
        <taxon>Chordata</taxon>
        <taxon>Craniata</taxon>
        <taxon>Vertebrata</taxon>
        <taxon>Chondrichthyes</taxon>
        <taxon>Elasmobranchii</taxon>
        <taxon>Galeomorphii</taxon>
        <taxon>Galeoidea</taxon>
        <taxon>Orectolobiformes</taxon>
        <taxon>Hemiscylliidae</taxon>
        <taxon>Chiloscyllium</taxon>
    </lineage>
</organism>
<evidence type="ECO:0000313" key="2">
    <source>
        <dbReference type="Proteomes" id="UP000287033"/>
    </source>
</evidence>
<dbReference type="AlphaFoldDB" id="A0A401U018"/>
<comment type="caution">
    <text evidence="1">The sequence shown here is derived from an EMBL/GenBank/DDBJ whole genome shotgun (WGS) entry which is preliminary data.</text>
</comment>
<dbReference type="EMBL" id="BEZZ01233139">
    <property type="protein sequence ID" value="GCC48219.1"/>
    <property type="molecule type" value="Genomic_DNA"/>
</dbReference>
<dbReference type="Proteomes" id="UP000287033">
    <property type="component" value="Unassembled WGS sequence"/>
</dbReference>
<protein>
    <submittedName>
        <fullName evidence="1">Uncharacterized protein</fullName>
    </submittedName>
</protein>